<dbReference type="AlphaFoldDB" id="A0A2A2K6L4"/>
<dbReference type="SUPFAM" id="SSF47413">
    <property type="entry name" value="lambda repressor-like DNA-binding domains"/>
    <property type="match status" value="1"/>
</dbReference>
<evidence type="ECO:0000256" key="4">
    <source>
        <dbReference type="ARBA" id="ARBA00023242"/>
    </source>
</evidence>
<dbReference type="PROSITE" id="PS51179">
    <property type="entry name" value="POU_3"/>
    <property type="match status" value="1"/>
</dbReference>
<feature type="compositionally biased region" description="Low complexity" evidence="8">
    <location>
        <begin position="280"/>
        <end position="289"/>
    </location>
</feature>
<dbReference type="SUPFAM" id="SSF46689">
    <property type="entry name" value="Homeodomain-like"/>
    <property type="match status" value="1"/>
</dbReference>
<dbReference type="Gene3D" id="1.10.10.60">
    <property type="entry name" value="Homeodomain-like"/>
    <property type="match status" value="1"/>
</dbReference>
<dbReference type="InterPro" id="IPR010982">
    <property type="entry name" value="Lambda_DNA-bd_dom_sf"/>
</dbReference>
<feature type="compositionally biased region" description="Gly residues" evidence="8">
    <location>
        <begin position="81"/>
        <end position="93"/>
    </location>
</feature>
<dbReference type="STRING" id="2018661.A0A2A2K6L4"/>
<dbReference type="GO" id="GO:0030154">
    <property type="term" value="P:cell differentiation"/>
    <property type="evidence" value="ECO:0007669"/>
    <property type="project" value="UniProtKB-ARBA"/>
</dbReference>
<evidence type="ECO:0000256" key="1">
    <source>
        <dbReference type="ARBA" id="ARBA00004123"/>
    </source>
</evidence>
<organism evidence="11 12">
    <name type="scientific">Diploscapter pachys</name>
    <dbReference type="NCBI Taxonomy" id="2018661"/>
    <lineage>
        <taxon>Eukaryota</taxon>
        <taxon>Metazoa</taxon>
        <taxon>Ecdysozoa</taxon>
        <taxon>Nematoda</taxon>
        <taxon>Chromadorea</taxon>
        <taxon>Rhabditida</taxon>
        <taxon>Rhabditina</taxon>
        <taxon>Rhabditomorpha</taxon>
        <taxon>Rhabditoidea</taxon>
        <taxon>Rhabditidae</taxon>
        <taxon>Diploscapter</taxon>
    </lineage>
</organism>
<dbReference type="PROSITE" id="PS00027">
    <property type="entry name" value="HOMEOBOX_1"/>
    <property type="match status" value="1"/>
</dbReference>
<dbReference type="Pfam" id="PF00046">
    <property type="entry name" value="Homeodomain"/>
    <property type="match status" value="1"/>
</dbReference>
<accession>A0A2A2K6L4</accession>
<comment type="caution">
    <text evidence="11">The sequence shown here is derived from an EMBL/GenBank/DDBJ whole genome shotgun (WGS) entry which is preliminary data.</text>
</comment>
<keyword evidence="2 5" id="KW-0238">DNA-binding</keyword>
<dbReference type="FunFam" id="1.10.260.40:FF:000001">
    <property type="entry name" value="POU domain protein"/>
    <property type="match status" value="1"/>
</dbReference>
<evidence type="ECO:0000313" key="11">
    <source>
        <dbReference type="EMBL" id="PAV69594.1"/>
    </source>
</evidence>
<gene>
    <name evidence="11" type="ORF">WR25_02096</name>
</gene>
<feature type="region of interest" description="Disordered" evidence="8">
    <location>
        <begin position="1"/>
        <end position="47"/>
    </location>
</feature>
<dbReference type="OrthoDB" id="6358449at2759"/>
<dbReference type="PROSITE" id="PS00035">
    <property type="entry name" value="POU_1"/>
    <property type="match status" value="1"/>
</dbReference>
<dbReference type="Gene3D" id="1.10.260.40">
    <property type="entry name" value="lambda repressor-like DNA-binding domains"/>
    <property type="match status" value="1"/>
</dbReference>
<keyword evidence="4 5" id="KW-0539">Nucleus</keyword>
<feature type="region of interest" description="Disordered" evidence="8">
    <location>
        <begin position="438"/>
        <end position="494"/>
    </location>
</feature>
<dbReference type="InterPro" id="IPR009057">
    <property type="entry name" value="Homeodomain-like_sf"/>
</dbReference>
<evidence type="ECO:0000256" key="3">
    <source>
        <dbReference type="ARBA" id="ARBA00023155"/>
    </source>
</evidence>
<evidence type="ECO:0000259" key="9">
    <source>
        <dbReference type="PROSITE" id="PS50071"/>
    </source>
</evidence>
<dbReference type="PRINTS" id="PR00028">
    <property type="entry name" value="POUDOMAIN"/>
</dbReference>
<dbReference type="CDD" id="cd00086">
    <property type="entry name" value="homeodomain"/>
    <property type="match status" value="1"/>
</dbReference>
<feature type="domain" description="POU-specific" evidence="10">
    <location>
        <begin position="350"/>
        <end position="424"/>
    </location>
</feature>
<comment type="similarity">
    <text evidence="7">Belongs to the POU transcription factor family.</text>
</comment>
<proteinExistence type="inferred from homology"/>
<dbReference type="GO" id="GO:0000978">
    <property type="term" value="F:RNA polymerase II cis-regulatory region sequence-specific DNA binding"/>
    <property type="evidence" value="ECO:0007669"/>
    <property type="project" value="TreeGrafter"/>
</dbReference>
<dbReference type="PANTHER" id="PTHR11636">
    <property type="entry name" value="POU DOMAIN"/>
    <property type="match status" value="1"/>
</dbReference>
<reference evidence="11 12" key="1">
    <citation type="journal article" date="2017" name="Curr. Biol.">
        <title>Genome architecture and evolution of a unichromosomal asexual nematode.</title>
        <authorList>
            <person name="Fradin H."/>
            <person name="Zegar C."/>
            <person name="Gutwein M."/>
            <person name="Lucas J."/>
            <person name="Kovtun M."/>
            <person name="Corcoran D."/>
            <person name="Baugh L.R."/>
            <person name="Kiontke K."/>
            <person name="Gunsalus K."/>
            <person name="Fitch D.H."/>
            <person name="Piano F."/>
        </authorList>
    </citation>
    <scope>NUCLEOTIDE SEQUENCE [LARGE SCALE GENOMIC DNA]</scope>
    <source>
        <strain evidence="11">PF1309</strain>
    </source>
</reference>
<comment type="subcellular location">
    <subcellularLocation>
        <location evidence="1 5 6">Nucleus</location>
    </subcellularLocation>
</comment>
<feature type="region of interest" description="Disordered" evidence="8">
    <location>
        <begin position="276"/>
        <end position="326"/>
    </location>
</feature>
<evidence type="ECO:0000256" key="8">
    <source>
        <dbReference type="SAM" id="MobiDB-lite"/>
    </source>
</evidence>
<feature type="compositionally biased region" description="Low complexity" evidence="8">
    <location>
        <begin position="567"/>
        <end position="576"/>
    </location>
</feature>
<dbReference type="InterPro" id="IPR001356">
    <property type="entry name" value="HD"/>
</dbReference>
<keyword evidence="3 5" id="KW-0371">Homeobox</keyword>
<dbReference type="InterPro" id="IPR017970">
    <property type="entry name" value="Homeobox_CS"/>
</dbReference>
<dbReference type="EMBL" id="LIAE01009485">
    <property type="protein sequence ID" value="PAV69594.1"/>
    <property type="molecule type" value="Genomic_DNA"/>
</dbReference>
<dbReference type="SMART" id="SM00352">
    <property type="entry name" value="POU"/>
    <property type="match status" value="1"/>
</dbReference>
<feature type="DNA-binding region" description="Homeobox" evidence="5">
    <location>
        <begin position="485"/>
        <end position="544"/>
    </location>
</feature>
<feature type="compositionally biased region" description="Polar residues" evidence="8">
    <location>
        <begin position="584"/>
        <end position="594"/>
    </location>
</feature>
<dbReference type="InterPro" id="IPR013847">
    <property type="entry name" value="POU"/>
</dbReference>
<feature type="region of interest" description="Disordered" evidence="8">
    <location>
        <begin position="62"/>
        <end position="105"/>
    </location>
</feature>
<feature type="compositionally biased region" description="Polar residues" evidence="8">
    <location>
        <begin position="441"/>
        <end position="467"/>
    </location>
</feature>
<evidence type="ECO:0000256" key="5">
    <source>
        <dbReference type="PROSITE-ProRule" id="PRU00108"/>
    </source>
</evidence>
<dbReference type="Pfam" id="PF00157">
    <property type="entry name" value="Pou"/>
    <property type="match status" value="1"/>
</dbReference>
<dbReference type="PROSITE" id="PS00465">
    <property type="entry name" value="POU_2"/>
    <property type="match status" value="1"/>
</dbReference>
<protein>
    <recommendedName>
        <fullName evidence="7">POU domain protein</fullName>
    </recommendedName>
</protein>
<evidence type="ECO:0000256" key="7">
    <source>
        <dbReference type="RuleBase" id="RU361194"/>
    </source>
</evidence>
<dbReference type="Proteomes" id="UP000218231">
    <property type="component" value="Unassembled WGS sequence"/>
</dbReference>
<dbReference type="InterPro" id="IPR050255">
    <property type="entry name" value="POU_domain_TF"/>
</dbReference>
<evidence type="ECO:0000256" key="6">
    <source>
        <dbReference type="RuleBase" id="RU000682"/>
    </source>
</evidence>
<feature type="region of interest" description="Disordered" evidence="8">
    <location>
        <begin position="567"/>
        <end position="605"/>
    </location>
</feature>
<feature type="region of interest" description="Disordered" evidence="8">
    <location>
        <begin position="235"/>
        <end position="257"/>
    </location>
</feature>
<feature type="compositionally biased region" description="Low complexity" evidence="8">
    <location>
        <begin position="235"/>
        <end position="256"/>
    </location>
</feature>
<evidence type="ECO:0000259" key="10">
    <source>
        <dbReference type="PROSITE" id="PS51179"/>
    </source>
</evidence>
<name>A0A2A2K6L4_9BILA</name>
<evidence type="ECO:0000313" key="12">
    <source>
        <dbReference type="Proteomes" id="UP000218231"/>
    </source>
</evidence>
<dbReference type="SMART" id="SM00389">
    <property type="entry name" value="HOX"/>
    <property type="match status" value="1"/>
</dbReference>
<feature type="domain" description="Homeobox" evidence="9">
    <location>
        <begin position="483"/>
        <end position="543"/>
    </location>
</feature>
<dbReference type="InterPro" id="IPR000327">
    <property type="entry name" value="POU_dom"/>
</dbReference>
<keyword evidence="7" id="KW-0804">Transcription</keyword>
<dbReference type="GO" id="GO:0005634">
    <property type="term" value="C:nucleus"/>
    <property type="evidence" value="ECO:0007669"/>
    <property type="project" value="UniProtKB-SubCell"/>
</dbReference>
<dbReference type="PROSITE" id="PS50071">
    <property type="entry name" value="HOMEOBOX_2"/>
    <property type="match status" value="1"/>
</dbReference>
<dbReference type="GO" id="GO:0000981">
    <property type="term" value="F:DNA-binding transcription factor activity, RNA polymerase II-specific"/>
    <property type="evidence" value="ECO:0007669"/>
    <property type="project" value="InterPro"/>
</dbReference>
<dbReference type="PANTHER" id="PTHR11636:SF137">
    <property type="entry name" value="HOMEOBOX PROTEIN CEH-18"/>
    <property type="match status" value="1"/>
</dbReference>
<sequence>MEEAEHDTIANDSKSVGSSKRKSRPVKRVFQLEDDAEMDEGTGMGQESAVTNETISAMGLPLVTKGQNGNSSTDIVTGNANGNGNGNGSGNGNGTKHNGNASRGQGINVKLENICERKWGEVESFKQLCSSGDAAAASTVSLNTADLLQKDAEKDQSMDQAEMFKRLTEMLMSQQQPQLQSAGAYLSPQFLLQSSLPLFNSPSAVSSDAFSFPSNHLLQAAALFSSGLFNGSSNTINSSSNQPTSNQSKKNNQSSPLLQTPMANVNVAMLQHMLKTGEKSNSPSSRSSPGLGGNILVVPPPNQPNQPNQSNNRSTAKRKLFESKEEGKFDKLSSANVKMMRQAATNISKEERIDLDDLENFASMFKKQRIKFGFTQGDVGVALGKRYGTDFSQTTISRFEALNLSFKNMCKLRPLLKEWLQDAEAALANGASLNELLDRGTSAQNGGPTSSSALHNSTPSPSATSPDGNLDSLTGRLPFEPHIKRRRKRTNLDMNQRAALDAFFSVNPRPDHERMTEIANSLELDRDVVRVWFCNRRQKVRRHDDPEGLEVGGNNALFSFNDVPSSSSQFSSFPDSTSDDTMSENGQPSESAGPSTPLDAGTGISMPMNVTLEQLLKEAGVAGITPIITSTHNSTNLPDD</sequence>
<feature type="compositionally biased region" description="Polar residues" evidence="8">
    <location>
        <begin position="65"/>
        <end position="76"/>
    </location>
</feature>
<evidence type="ECO:0000256" key="2">
    <source>
        <dbReference type="ARBA" id="ARBA00023125"/>
    </source>
</evidence>
<keyword evidence="12" id="KW-1185">Reference proteome</keyword>